<name>A0A0R0D1S3_9GAMM</name>
<reference evidence="1 2" key="1">
    <citation type="submission" date="2015-05" db="EMBL/GenBank/DDBJ databases">
        <title>Genome sequencing and analysis of members of genus Stenotrophomonas.</title>
        <authorList>
            <person name="Patil P.P."/>
            <person name="Midha S."/>
            <person name="Patil P.B."/>
        </authorList>
    </citation>
    <scope>NUCLEOTIDE SEQUENCE [LARGE SCALE GENOMIC DNA]</scope>
    <source>
        <strain evidence="1 2">DSM 18941</strain>
    </source>
</reference>
<protein>
    <submittedName>
        <fullName evidence="1">Uncharacterized protein</fullName>
    </submittedName>
</protein>
<dbReference type="PATRIC" id="fig|405446.3.peg.11"/>
<comment type="caution">
    <text evidence="1">The sequence shown here is derived from an EMBL/GenBank/DDBJ whole genome shotgun (WGS) entry which is preliminary data.</text>
</comment>
<keyword evidence="2" id="KW-1185">Reference proteome</keyword>
<accession>A0A0R0D1S3</accession>
<sequence>MHLYLQEDLIRLRAGQTTDISLPLSLSSLLESGLQRFPPSEQAVEQAIASIEDALMPWIPALRQDSLEVLECADPALAPLPEMLGYPQQAIWELGIDEVEQAFNQLAQVAAGMPARSQGLPERADFVAALVVVRELMHHVGWEQLRLLEAGVD</sequence>
<dbReference type="EMBL" id="LDJJ01000001">
    <property type="protein sequence ID" value="KRG72722.1"/>
    <property type="molecule type" value="Genomic_DNA"/>
</dbReference>
<organism evidence="1 2">
    <name type="scientific">Stenotrophomonas terrae</name>
    <dbReference type="NCBI Taxonomy" id="405446"/>
    <lineage>
        <taxon>Bacteria</taxon>
        <taxon>Pseudomonadati</taxon>
        <taxon>Pseudomonadota</taxon>
        <taxon>Gammaproteobacteria</taxon>
        <taxon>Lysobacterales</taxon>
        <taxon>Lysobacteraceae</taxon>
        <taxon>Stenotrophomonas</taxon>
    </lineage>
</organism>
<dbReference type="RefSeq" id="WP_057626029.1">
    <property type="nucleotide sequence ID" value="NZ_LDJJ01000001.1"/>
</dbReference>
<proteinExistence type="predicted"/>
<evidence type="ECO:0000313" key="2">
    <source>
        <dbReference type="Proteomes" id="UP000051863"/>
    </source>
</evidence>
<dbReference type="AlphaFoldDB" id="A0A0R0D1S3"/>
<gene>
    <name evidence="1" type="ORF">ABB27_00050</name>
</gene>
<dbReference type="OrthoDB" id="6504658at2"/>
<evidence type="ECO:0000313" key="1">
    <source>
        <dbReference type="EMBL" id="KRG72722.1"/>
    </source>
</evidence>
<dbReference type="Proteomes" id="UP000051863">
    <property type="component" value="Unassembled WGS sequence"/>
</dbReference>